<evidence type="ECO:0000313" key="2">
    <source>
        <dbReference type="Proteomes" id="UP000887565"/>
    </source>
</evidence>
<proteinExistence type="predicted"/>
<sequence length="141" mass="15328">MCCTRLRRGESIQPHHQEFSSVQDTKISRETVQWSPQEQDKTDATEIEVEQVAAPDISKSLMTLQELNAVPLDTTVDTDAQTSGVLLLDVASTTIAPDEVETTESTTTTTTTVTTTTKPPKKTQPGAKSESEKAALRGVPR</sequence>
<keyword evidence="2" id="KW-1185">Reference proteome</keyword>
<protein>
    <submittedName>
        <fullName evidence="3">Uncharacterized protein</fullName>
    </submittedName>
</protein>
<accession>A0A915K0U8</accession>
<dbReference type="WBParaSite" id="nRc.2.0.1.t31929-RA">
    <property type="protein sequence ID" value="nRc.2.0.1.t31929-RA"/>
    <property type="gene ID" value="nRc.2.0.1.g31929"/>
</dbReference>
<reference evidence="3" key="1">
    <citation type="submission" date="2022-11" db="UniProtKB">
        <authorList>
            <consortium name="WormBaseParasite"/>
        </authorList>
    </citation>
    <scope>IDENTIFICATION</scope>
</reference>
<evidence type="ECO:0000313" key="3">
    <source>
        <dbReference type="WBParaSite" id="nRc.2.0.1.t31929-RA"/>
    </source>
</evidence>
<feature type="region of interest" description="Disordered" evidence="1">
    <location>
        <begin position="98"/>
        <end position="141"/>
    </location>
</feature>
<organism evidence="2 3">
    <name type="scientific">Romanomermis culicivorax</name>
    <name type="common">Nematode worm</name>
    <dbReference type="NCBI Taxonomy" id="13658"/>
    <lineage>
        <taxon>Eukaryota</taxon>
        <taxon>Metazoa</taxon>
        <taxon>Ecdysozoa</taxon>
        <taxon>Nematoda</taxon>
        <taxon>Enoplea</taxon>
        <taxon>Dorylaimia</taxon>
        <taxon>Mermithida</taxon>
        <taxon>Mermithoidea</taxon>
        <taxon>Mermithidae</taxon>
        <taxon>Romanomermis</taxon>
    </lineage>
</organism>
<feature type="region of interest" description="Disordered" evidence="1">
    <location>
        <begin position="1"/>
        <end position="43"/>
    </location>
</feature>
<name>A0A915K0U8_ROMCU</name>
<feature type="compositionally biased region" description="Polar residues" evidence="1">
    <location>
        <begin position="19"/>
        <end position="37"/>
    </location>
</feature>
<feature type="compositionally biased region" description="Low complexity" evidence="1">
    <location>
        <begin position="103"/>
        <end position="118"/>
    </location>
</feature>
<evidence type="ECO:0000256" key="1">
    <source>
        <dbReference type="SAM" id="MobiDB-lite"/>
    </source>
</evidence>
<dbReference type="Proteomes" id="UP000887565">
    <property type="component" value="Unplaced"/>
</dbReference>
<feature type="compositionally biased region" description="Basic and acidic residues" evidence="1">
    <location>
        <begin position="7"/>
        <end position="18"/>
    </location>
</feature>
<dbReference type="AlphaFoldDB" id="A0A915K0U8"/>